<dbReference type="InterPro" id="IPR017517">
    <property type="entry name" value="Maleyloyr_isom"/>
</dbReference>
<evidence type="ECO:0000313" key="2">
    <source>
        <dbReference type="EMBL" id="TCC04228.1"/>
    </source>
</evidence>
<feature type="domain" description="Mycothiol-dependent maleylpyruvate isomerase metal-binding" evidence="1">
    <location>
        <begin position="15"/>
        <end position="135"/>
    </location>
</feature>
<dbReference type="InterPro" id="IPR024344">
    <property type="entry name" value="MDMPI_metal-binding"/>
</dbReference>
<reference evidence="2 3" key="1">
    <citation type="submission" date="2019-02" db="EMBL/GenBank/DDBJ databases">
        <title>Kribbella capetownensis sp. nov. and Kribbella speibonae sp. nov., isolated from soil.</title>
        <authorList>
            <person name="Curtis S.M."/>
            <person name="Norton I."/>
            <person name="Everest G.J."/>
            <person name="Meyers P.R."/>
        </authorList>
    </citation>
    <scope>NUCLEOTIDE SEQUENCE [LARGE SCALE GENOMIC DNA]</scope>
    <source>
        <strain evidence="2 3">KCTC 29219</strain>
    </source>
</reference>
<dbReference type="SUPFAM" id="SSF109854">
    <property type="entry name" value="DinB/YfiT-like putative metalloenzymes"/>
    <property type="match status" value="1"/>
</dbReference>
<dbReference type="InterPro" id="IPR017520">
    <property type="entry name" value="CHP03086"/>
</dbReference>
<keyword evidence="3" id="KW-1185">Reference proteome</keyword>
<dbReference type="Gene3D" id="1.20.120.450">
    <property type="entry name" value="dinb family like domain"/>
    <property type="match status" value="1"/>
</dbReference>
<dbReference type="NCBIfam" id="TIGR03086">
    <property type="entry name" value="TIGR03086 family metal-binding protein"/>
    <property type="match status" value="1"/>
</dbReference>
<dbReference type="OrthoDB" id="5185819at2"/>
<dbReference type="NCBIfam" id="TIGR03083">
    <property type="entry name" value="maleylpyruvate isomerase family mycothiol-dependent enzyme"/>
    <property type="match status" value="1"/>
</dbReference>
<evidence type="ECO:0000313" key="3">
    <source>
        <dbReference type="Proteomes" id="UP000292346"/>
    </source>
</evidence>
<organism evidence="2 3">
    <name type="scientific">Kribbella soli</name>
    <dbReference type="NCBI Taxonomy" id="1124743"/>
    <lineage>
        <taxon>Bacteria</taxon>
        <taxon>Bacillati</taxon>
        <taxon>Actinomycetota</taxon>
        <taxon>Actinomycetes</taxon>
        <taxon>Propionibacteriales</taxon>
        <taxon>Kribbellaceae</taxon>
        <taxon>Kribbella</taxon>
    </lineage>
</organism>
<sequence length="199" mass="21507">MRMPTIDYVQLDAEAVRTSIELVSTATTDDLSRPTPCRAWTLYGLLAHMATQHYGFAAASRGESDPVIWKVRDLGDDPVKAYVESAEHVLDAFAQPGVVDRTFTLAEFGPDAAFPGGQALSFHFIDYVVHSWDVAKSLGTTVTFTPATLEAAQVVAQVVPTGDVRVAPGTPFAPDVPWSGEDTLDRIVAHLGRNPAWPN</sequence>
<dbReference type="GO" id="GO:0046872">
    <property type="term" value="F:metal ion binding"/>
    <property type="evidence" value="ECO:0007669"/>
    <property type="project" value="InterPro"/>
</dbReference>
<comment type="caution">
    <text evidence="2">The sequence shown here is derived from an EMBL/GenBank/DDBJ whole genome shotgun (WGS) entry which is preliminary data.</text>
</comment>
<dbReference type="EMBL" id="SJJZ01000004">
    <property type="protein sequence ID" value="TCC04228.1"/>
    <property type="molecule type" value="Genomic_DNA"/>
</dbReference>
<dbReference type="Proteomes" id="UP000292346">
    <property type="component" value="Unassembled WGS sequence"/>
</dbReference>
<accession>A0A4R0H3L7</accession>
<dbReference type="Pfam" id="PF11716">
    <property type="entry name" value="MDMPI_N"/>
    <property type="match status" value="1"/>
</dbReference>
<dbReference type="InterPro" id="IPR034660">
    <property type="entry name" value="DinB/YfiT-like"/>
</dbReference>
<proteinExistence type="predicted"/>
<protein>
    <submittedName>
        <fullName evidence="2">TIGR03086 family protein</fullName>
    </submittedName>
</protein>
<evidence type="ECO:0000259" key="1">
    <source>
        <dbReference type="Pfam" id="PF11716"/>
    </source>
</evidence>
<dbReference type="AlphaFoldDB" id="A0A4R0H3L7"/>
<gene>
    <name evidence="2" type="ORF">E0H45_34680</name>
</gene>
<name>A0A4R0H3L7_9ACTN</name>